<dbReference type="RefSeq" id="WP_011311712.1">
    <property type="nucleotide sequence ID" value="NC_007404.1"/>
</dbReference>
<sequence length="305" mass="33566">MQTPDAKRRSVLAALAMLPLACTLRAAPARALATRNVPSTGEVLPRVGLGTWITFNVGDDPAARDARAEVLRNFFAAGGRLVDSSPMYGSSQEVIGHALRSIGRLRTLFAADKVWSADGDDGPEQIERSRRRWAVPRFDLLQVHNLLAWQDHLPTLFAMKAAGQLRYVGITTSHGRRHREMEKIMTTQPIDFVQFTYNPVDREAEARLLPLAQARGIAVIANRPFQQGQLLERLAGRRLPSWAGEIDCTSWAQFVLKFIISHPAVTCAIPATTRVDHVLENLDAAAGRLPDQALRARMAAAVAGR</sequence>
<dbReference type="InterPro" id="IPR006311">
    <property type="entry name" value="TAT_signal"/>
</dbReference>
<dbReference type="EMBL" id="CP000116">
    <property type="protein sequence ID" value="AAZ97153.1"/>
    <property type="molecule type" value="Genomic_DNA"/>
</dbReference>
<reference evidence="3 4" key="1">
    <citation type="journal article" date="2006" name="J. Bacteriol.">
        <title>The genome sequence of the obligately chemolithoautotrophic, facultatively anaerobic bacterium Thiobacillus denitrificans.</title>
        <authorList>
            <person name="Beller H.R."/>
            <person name="Chain P.S."/>
            <person name="Letain T.E."/>
            <person name="Chakicherla A."/>
            <person name="Larimer F.W."/>
            <person name="Richardson P.M."/>
            <person name="Coleman M.A."/>
            <person name="Wood A.P."/>
            <person name="Kelly D.P."/>
        </authorList>
    </citation>
    <scope>NUCLEOTIDE SEQUENCE [LARGE SCALE GENOMIC DNA]</scope>
    <source>
        <strain evidence="3 4">ATCC 25259</strain>
    </source>
</reference>
<dbReference type="SUPFAM" id="SSF51430">
    <property type="entry name" value="NAD(P)-linked oxidoreductase"/>
    <property type="match status" value="1"/>
</dbReference>
<accession>Q3SJK4</accession>
<organism evidence="3 4">
    <name type="scientific">Thiobacillus denitrificans (strain ATCC 25259 / T1)</name>
    <dbReference type="NCBI Taxonomy" id="292415"/>
    <lineage>
        <taxon>Bacteria</taxon>
        <taxon>Pseudomonadati</taxon>
        <taxon>Pseudomonadota</taxon>
        <taxon>Betaproteobacteria</taxon>
        <taxon>Nitrosomonadales</taxon>
        <taxon>Thiobacillaceae</taxon>
        <taxon>Thiobacillus</taxon>
    </lineage>
</organism>
<dbReference type="PROSITE" id="PS51318">
    <property type="entry name" value="TAT"/>
    <property type="match status" value="1"/>
</dbReference>
<dbReference type="PANTHER" id="PTHR43638:SF3">
    <property type="entry name" value="ALDEHYDE REDUCTASE"/>
    <property type="match status" value="1"/>
</dbReference>
<dbReference type="PANTHER" id="PTHR43638">
    <property type="entry name" value="OXIDOREDUCTASE, ALDO/KETO REDUCTASE FAMILY PROTEIN"/>
    <property type="match status" value="1"/>
</dbReference>
<evidence type="ECO:0000313" key="3">
    <source>
        <dbReference type="EMBL" id="AAZ97153.1"/>
    </source>
</evidence>
<name>Q3SJK4_THIDA</name>
<keyword evidence="4" id="KW-1185">Reference proteome</keyword>
<gene>
    <name evidence="3" type="ordered locus">Tbd_1200</name>
</gene>
<dbReference type="Proteomes" id="UP000008291">
    <property type="component" value="Chromosome"/>
</dbReference>
<keyword evidence="1" id="KW-0732">Signal</keyword>
<evidence type="ECO:0000256" key="1">
    <source>
        <dbReference type="SAM" id="SignalP"/>
    </source>
</evidence>
<dbReference type="Gene3D" id="3.20.20.100">
    <property type="entry name" value="NADP-dependent oxidoreductase domain"/>
    <property type="match status" value="1"/>
</dbReference>
<dbReference type="CDD" id="cd19095">
    <property type="entry name" value="AKR_PA4992-like"/>
    <property type="match status" value="1"/>
</dbReference>
<protein>
    <submittedName>
        <fullName evidence="3">Putative oxidoreductase protein</fullName>
    </submittedName>
</protein>
<dbReference type="Pfam" id="PF00248">
    <property type="entry name" value="Aldo_ket_red"/>
    <property type="match status" value="1"/>
</dbReference>
<dbReference type="HOGENOM" id="CLU_064726_0_0_4"/>
<evidence type="ECO:0000259" key="2">
    <source>
        <dbReference type="Pfam" id="PF00248"/>
    </source>
</evidence>
<proteinExistence type="predicted"/>
<dbReference type="AlphaFoldDB" id="Q3SJK4"/>
<dbReference type="eggNOG" id="COG0656">
    <property type="taxonomic scope" value="Bacteria"/>
</dbReference>
<feature type="chain" id="PRO_5004228936" evidence="1">
    <location>
        <begin position="27"/>
        <end position="305"/>
    </location>
</feature>
<dbReference type="InterPro" id="IPR036812">
    <property type="entry name" value="NAD(P)_OxRdtase_dom_sf"/>
</dbReference>
<dbReference type="KEGG" id="tbd:Tbd_1200"/>
<evidence type="ECO:0000313" key="4">
    <source>
        <dbReference type="Proteomes" id="UP000008291"/>
    </source>
</evidence>
<feature type="signal peptide" evidence="1">
    <location>
        <begin position="1"/>
        <end position="26"/>
    </location>
</feature>
<dbReference type="InterPro" id="IPR023210">
    <property type="entry name" value="NADP_OxRdtase_dom"/>
</dbReference>
<feature type="domain" description="NADP-dependent oxidoreductase" evidence="2">
    <location>
        <begin position="47"/>
        <end position="294"/>
    </location>
</feature>
<dbReference type="STRING" id="292415.Tbd_1200"/>